<name>D8QTZ9_SELML</name>
<dbReference type="FunCoup" id="D8QTZ9">
    <property type="interactions" value="1323"/>
</dbReference>
<dbReference type="PANTHER" id="PTHR33115:SF50">
    <property type="entry name" value="ARM REPEAT SUPERFAMILY PROTEIN"/>
    <property type="match status" value="1"/>
</dbReference>
<keyword evidence="1" id="KW-0812">Transmembrane</keyword>
<reference evidence="2 3" key="1">
    <citation type="journal article" date="2011" name="Science">
        <title>The Selaginella genome identifies genetic changes associated with the evolution of vascular plants.</title>
        <authorList>
            <person name="Banks J.A."/>
            <person name="Nishiyama T."/>
            <person name="Hasebe M."/>
            <person name="Bowman J.L."/>
            <person name="Gribskov M."/>
            <person name="dePamphilis C."/>
            <person name="Albert V.A."/>
            <person name="Aono N."/>
            <person name="Aoyama T."/>
            <person name="Ambrose B.A."/>
            <person name="Ashton N.W."/>
            <person name="Axtell M.J."/>
            <person name="Barker E."/>
            <person name="Barker M.S."/>
            <person name="Bennetzen J.L."/>
            <person name="Bonawitz N.D."/>
            <person name="Chapple C."/>
            <person name="Cheng C."/>
            <person name="Correa L.G."/>
            <person name="Dacre M."/>
            <person name="DeBarry J."/>
            <person name="Dreyer I."/>
            <person name="Elias M."/>
            <person name="Engstrom E.M."/>
            <person name="Estelle M."/>
            <person name="Feng L."/>
            <person name="Finet C."/>
            <person name="Floyd S.K."/>
            <person name="Frommer W.B."/>
            <person name="Fujita T."/>
            <person name="Gramzow L."/>
            <person name="Gutensohn M."/>
            <person name="Harholt J."/>
            <person name="Hattori M."/>
            <person name="Heyl A."/>
            <person name="Hirai T."/>
            <person name="Hiwatashi Y."/>
            <person name="Ishikawa M."/>
            <person name="Iwata M."/>
            <person name="Karol K.G."/>
            <person name="Koehler B."/>
            <person name="Kolukisaoglu U."/>
            <person name="Kubo M."/>
            <person name="Kurata T."/>
            <person name="Lalonde S."/>
            <person name="Li K."/>
            <person name="Li Y."/>
            <person name="Litt A."/>
            <person name="Lyons E."/>
            <person name="Manning G."/>
            <person name="Maruyama T."/>
            <person name="Michael T.P."/>
            <person name="Mikami K."/>
            <person name="Miyazaki S."/>
            <person name="Morinaga S."/>
            <person name="Murata T."/>
            <person name="Mueller-Roeber B."/>
            <person name="Nelson D.R."/>
            <person name="Obara M."/>
            <person name="Oguri Y."/>
            <person name="Olmstead R.G."/>
            <person name="Onodera N."/>
            <person name="Petersen B.L."/>
            <person name="Pils B."/>
            <person name="Prigge M."/>
            <person name="Rensing S.A."/>
            <person name="Riano-Pachon D.M."/>
            <person name="Roberts A.W."/>
            <person name="Sato Y."/>
            <person name="Scheller H.V."/>
            <person name="Schulz B."/>
            <person name="Schulz C."/>
            <person name="Shakirov E.V."/>
            <person name="Shibagaki N."/>
            <person name="Shinohara N."/>
            <person name="Shippen D.E."/>
            <person name="Soerensen I."/>
            <person name="Sotooka R."/>
            <person name="Sugimoto N."/>
            <person name="Sugita M."/>
            <person name="Sumikawa N."/>
            <person name="Tanurdzic M."/>
            <person name="Theissen G."/>
            <person name="Ulvskov P."/>
            <person name="Wakazuki S."/>
            <person name="Weng J.K."/>
            <person name="Willats W.W."/>
            <person name="Wipf D."/>
            <person name="Wolf P.G."/>
            <person name="Yang L."/>
            <person name="Zimmer A.D."/>
            <person name="Zhu Q."/>
            <person name="Mitros T."/>
            <person name="Hellsten U."/>
            <person name="Loque D."/>
            <person name="Otillar R."/>
            <person name="Salamov A."/>
            <person name="Schmutz J."/>
            <person name="Shapiro H."/>
            <person name="Lindquist E."/>
            <person name="Lucas S."/>
            <person name="Rokhsar D."/>
            <person name="Grigoriev I.V."/>
        </authorList>
    </citation>
    <scope>NUCLEOTIDE SEQUENCE [LARGE SCALE GENOMIC DNA]</scope>
</reference>
<dbReference type="KEGG" id="smo:SELMODRAFT_77290"/>
<evidence type="ECO:0000313" key="3">
    <source>
        <dbReference type="Proteomes" id="UP000001514"/>
    </source>
</evidence>
<proteinExistence type="predicted"/>
<feature type="transmembrane region" description="Helical" evidence="1">
    <location>
        <begin position="170"/>
        <end position="192"/>
    </location>
</feature>
<keyword evidence="1" id="KW-0472">Membrane</keyword>
<dbReference type="InParanoid" id="D8QTZ9"/>
<dbReference type="EMBL" id="GL377566">
    <property type="protein sequence ID" value="EFJ37203.1"/>
    <property type="molecule type" value="Genomic_DNA"/>
</dbReference>
<evidence type="ECO:0000313" key="2">
    <source>
        <dbReference type="EMBL" id="EFJ37203.1"/>
    </source>
</evidence>
<evidence type="ECO:0000256" key="1">
    <source>
        <dbReference type="SAM" id="Phobius"/>
    </source>
</evidence>
<keyword evidence="3" id="KW-1185">Reference proteome</keyword>
<dbReference type="OrthoDB" id="662108at2759"/>
<dbReference type="InterPro" id="IPR016024">
    <property type="entry name" value="ARM-type_fold"/>
</dbReference>
<accession>D8QTZ9</accession>
<dbReference type="OMA" id="FDGAKNM"/>
<feature type="transmembrane region" description="Helical" evidence="1">
    <location>
        <begin position="22"/>
        <end position="43"/>
    </location>
</feature>
<gene>
    <name evidence="2" type="ORF">SELMODRAFT_77290</name>
</gene>
<dbReference type="HOGENOM" id="CLU_006857_2_1_1"/>
<keyword evidence="1" id="KW-1133">Transmembrane helix</keyword>
<sequence length="759" mass="84546">MILAPEQELTIVALRLAILEKAATGLGVLAFVWATVVLLGGFVTNIKPFDFWVVSALLLTEGTRVFSRSHELEWQHAAGGSVRLHSKLKSASSNTLLAIRSALSNIHVIPGEQQQSSDRGDESFASDACRLRVPAPVNFDGFHVKRTWSWNTVPLVPYSHRYFSARRISFILHVLQLASAVVTIGFSLARLIQQDYVISRSSSSSNQVRTNLGSGLNIFYSLSLVEASIFLAERAYLEYNLRMKELLVKVARKSQLGEDLLDFIRQFFYDVYSKCLKESIFVGLNLDLVTYSIAKIQSNSGNEQLGGVLMLSTLITQEQFLEDTLRTVGTTPGVTERLLEMITWRNRQEKEIRRSASKILCQLVIHKSNSFRVMAIAGALEGILTLLLDEGDSDEELEFDNSELTLHGLRMLKTLAKDDKNCVQIGNTRGLLSILVANIEIKGREKALGQKSQKKILKKTLQLLQRLVSTKGEHGRALKRDITKIVFTLPNLRDVLQHCGAHPVLRGLAVDIITSLALDDGIKENIAGTGGLVHSLLALFLKDEHDQEGIEFTVRLKAGEAVYLLVLKSSKNSSRVIRSHQMLESFIAILKAGNQDVSACAGNILRSIWPYLCHDEQLEIASETSWLLQEITQAHGKQLEAFLGLAASTVPVSTEILSNGRKELVSKVMNLTFHEASLELPRTRRHTVELALALMKRDGYFIRAFRAQGMKEQLQRMLDTISDVDNFITFSGAMGLTLHAQAMEELISLALEEVDKDHH</sequence>
<dbReference type="InterPro" id="IPR011989">
    <property type="entry name" value="ARM-like"/>
</dbReference>
<dbReference type="Gene3D" id="1.25.10.10">
    <property type="entry name" value="Leucine-rich Repeat Variant"/>
    <property type="match status" value="1"/>
</dbReference>
<protein>
    <submittedName>
        <fullName evidence="2">Uncharacterized protein</fullName>
    </submittedName>
</protein>
<dbReference type="Gramene" id="EFJ37203">
    <property type="protein sequence ID" value="EFJ37203"/>
    <property type="gene ID" value="SELMODRAFT_77290"/>
</dbReference>
<dbReference type="eggNOG" id="ENOG502QRQI">
    <property type="taxonomic scope" value="Eukaryota"/>
</dbReference>
<dbReference type="PANTHER" id="PTHR33115">
    <property type="entry name" value="ARM REPEAT SUPERFAMILY PROTEIN"/>
    <property type="match status" value="1"/>
</dbReference>
<dbReference type="SUPFAM" id="SSF48371">
    <property type="entry name" value="ARM repeat"/>
    <property type="match status" value="1"/>
</dbReference>
<organism evidence="3">
    <name type="scientific">Selaginella moellendorffii</name>
    <name type="common">Spikemoss</name>
    <dbReference type="NCBI Taxonomy" id="88036"/>
    <lineage>
        <taxon>Eukaryota</taxon>
        <taxon>Viridiplantae</taxon>
        <taxon>Streptophyta</taxon>
        <taxon>Embryophyta</taxon>
        <taxon>Tracheophyta</taxon>
        <taxon>Lycopodiopsida</taxon>
        <taxon>Selaginellales</taxon>
        <taxon>Selaginellaceae</taxon>
        <taxon>Selaginella</taxon>
    </lineage>
</organism>
<dbReference type="AlphaFoldDB" id="D8QTZ9"/>
<dbReference type="Proteomes" id="UP000001514">
    <property type="component" value="Unassembled WGS sequence"/>
</dbReference>